<accession>A0A6A4T5X2</accession>
<dbReference type="AlphaFoldDB" id="A0A6A4T5X2"/>
<dbReference type="Proteomes" id="UP000438429">
    <property type="component" value="Unassembled WGS sequence"/>
</dbReference>
<protein>
    <submittedName>
        <fullName evidence="2">Uncharacterized protein</fullName>
    </submittedName>
</protein>
<feature type="compositionally biased region" description="Basic and acidic residues" evidence="1">
    <location>
        <begin position="41"/>
        <end position="125"/>
    </location>
</feature>
<comment type="caution">
    <text evidence="2">The sequence shown here is derived from an EMBL/GenBank/DDBJ whole genome shotgun (WGS) entry which is preliminary data.</text>
</comment>
<evidence type="ECO:0000256" key="1">
    <source>
        <dbReference type="SAM" id="MobiDB-lite"/>
    </source>
</evidence>
<name>A0A6A4T5X2_SCOMX</name>
<proteinExistence type="predicted"/>
<sequence length="215" mass="26042">MRDERGDERGDERREERRDETRDERREEETRRRDEKKRRQRREERRGEERRDERRETRGGDEKKRREEETTETRGGDEMKRQETRGGEEDRRGKEQMRGRESRPDERRARLLVIDVEHAPHKRTEEEEEEDNLQNPPSSCDGAGLVELPQNIHLQKRLERRARPVLLRRDARPVYFLLRERIGNVFHNTAATSARDPSLFFTRGDTVTDFVCPRR</sequence>
<dbReference type="EMBL" id="VEVO01000005">
    <property type="protein sequence ID" value="KAF0041687.1"/>
    <property type="molecule type" value="Genomic_DNA"/>
</dbReference>
<feature type="compositionally biased region" description="Basic and acidic residues" evidence="1">
    <location>
        <begin position="1"/>
        <end position="33"/>
    </location>
</feature>
<evidence type="ECO:0000313" key="2">
    <source>
        <dbReference type="EMBL" id="KAF0041687.1"/>
    </source>
</evidence>
<organism evidence="2 3">
    <name type="scientific">Scophthalmus maximus</name>
    <name type="common">Turbot</name>
    <name type="synonym">Psetta maxima</name>
    <dbReference type="NCBI Taxonomy" id="52904"/>
    <lineage>
        <taxon>Eukaryota</taxon>
        <taxon>Metazoa</taxon>
        <taxon>Chordata</taxon>
        <taxon>Craniata</taxon>
        <taxon>Vertebrata</taxon>
        <taxon>Euteleostomi</taxon>
        <taxon>Actinopterygii</taxon>
        <taxon>Neopterygii</taxon>
        <taxon>Teleostei</taxon>
        <taxon>Neoteleostei</taxon>
        <taxon>Acanthomorphata</taxon>
        <taxon>Carangaria</taxon>
        <taxon>Pleuronectiformes</taxon>
        <taxon>Pleuronectoidei</taxon>
        <taxon>Scophthalmidae</taxon>
        <taxon>Scophthalmus</taxon>
    </lineage>
</organism>
<gene>
    <name evidence="2" type="ORF">F2P81_005219</name>
</gene>
<feature type="region of interest" description="Disordered" evidence="1">
    <location>
        <begin position="1"/>
        <end position="137"/>
    </location>
</feature>
<evidence type="ECO:0000313" key="3">
    <source>
        <dbReference type="Proteomes" id="UP000438429"/>
    </source>
</evidence>
<reference evidence="2 3" key="1">
    <citation type="submission" date="2019-06" db="EMBL/GenBank/DDBJ databases">
        <title>Draft genomes of female and male turbot (Scophthalmus maximus).</title>
        <authorList>
            <person name="Xu H."/>
            <person name="Xu X.-W."/>
            <person name="Shao C."/>
            <person name="Chen S."/>
        </authorList>
    </citation>
    <scope>NUCLEOTIDE SEQUENCE [LARGE SCALE GENOMIC DNA]</scope>
    <source>
        <strain evidence="2">Ysfricsl-2016a</strain>
        <tissue evidence="2">Blood</tissue>
    </source>
</reference>